<dbReference type="AlphaFoldDB" id="A0A9J6B1S9"/>
<keyword evidence="2" id="KW-1185">Reference proteome</keyword>
<organism evidence="1 2">
    <name type="scientific">Solanum commersonii</name>
    <name type="common">Commerson's wild potato</name>
    <name type="synonym">Commerson's nightshade</name>
    <dbReference type="NCBI Taxonomy" id="4109"/>
    <lineage>
        <taxon>Eukaryota</taxon>
        <taxon>Viridiplantae</taxon>
        <taxon>Streptophyta</taxon>
        <taxon>Embryophyta</taxon>
        <taxon>Tracheophyta</taxon>
        <taxon>Spermatophyta</taxon>
        <taxon>Magnoliopsida</taxon>
        <taxon>eudicotyledons</taxon>
        <taxon>Gunneridae</taxon>
        <taxon>Pentapetalae</taxon>
        <taxon>asterids</taxon>
        <taxon>lamiids</taxon>
        <taxon>Solanales</taxon>
        <taxon>Solanaceae</taxon>
        <taxon>Solanoideae</taxon>
        <taxon>Solaneae</taxon>
        <taxon>Solanum</taxon>
    </lineage>
</organism>
<dbReference type="EMBL" id="JACXVP010000001">
    <property type="protein sequence ID" value="KAG5630678.1"/>
    <property type="molecule type" value="Genomic_DNA"/>
</dbReference>
<gene>
    <name evidence="1" type="ORF">H5410_002395</name>
</gene>
<comment type="caution">
    <text evidence="1">The sequence shown here is derived from an EMBL/GenBank/DDBJ whole genome shotgun (WGS) entry which is preliminary data.</text>
</comment>
<reference evidence="1 2" key="1">
    <citation type="submission" date="2020-09" db="EMBL/GenBank/DDBJ databases">
        <title>De no assembly of potato wild relative species, Solanum commersonii.</title>
        <authorList>
            <person name="Cho K."/>
        </authorList>
    </citation>
    <scope>NUCLEOTIDE SEQUENCE [LARGE SCALE GENOMIC DNA]</scope>
    <source>
        <strain evidence="1">LZ3.2</strain>
        <tissue evidence="1">Leaf</tissue>
    </source>
</reference>
<dbReference type="Proteomes" id="UP000824120">
    <property type="component" value="Chromosome 1"/>
</dbReference>
<evidence type="ECO:0000313" key="1">
    <source>
        <dbReference type="EMBL" id="KAG5630678.1"/>
    </source>
</evidence>
<sequence>YLGRICARLNLVVTLPWEENDSEQIDQMEDPHGIRVWTL</sequence>
<accession>A0A9J6B1S9</accession>
<proteinExistence type="predicted"/>
<protein>
    <submittedName>
        <fullName evidence="1">Uncharacterized protein</fullName>
    </submittedName>
</protein>
<evidence type="ECO:0000313" key="2">
    <source>
        <dbReference type="Proteomes" id="UP000824120"/>
    </source>
</evidence>
<name>A0A9J6B1S9_SOLCO</name>
<feature type="non-terminal residue" evidence="1">
    <location>
        <position position="1"/>
    </location>
</feature>